<evidence type="ECO:0000256" key="8">
    <source>
        <dbReference type="SAM" id="Phobius"/>
    </source>
</evidence>
<name>A0A1Y2CNT8_9FUNG</name>
<proteinExistence type="inferred from homology"/>
<feature type="compositionally biased region" description="Low complexity" evidence="7">
    <location>
        <begin position="8"/>
        <end position="30"/>
    </location>
</feature>
<accession>A0A1Y2CNT8</accession>
<evidence type="ECO:0000256" key="1">
    <source>
        <dbReference type="ARBA" id="ARBA00004477"/>
    </source>
</evidence>
<dbReference type="OrthoDB" id="205546at2759"/>
<evidence type="ECO:0000256" key="6">
    <source>
        <dbReference type="ARBA" id="ARBA00023136"/>
    </source>
</evidence>
<evidence type="ECO:0008006" key="11">
    <source>
        <dbReference type="Google" id="ProtNLM"/>
    </source>
</evidence>
<keyword evidence="10" id="KW-1185">Reference proteome</keyword>
<feature type="transmembrane region" description="Helical" evidence="8">
    <location>
        <begin position="234"/>
        <end position="255"/>
    </location>
</feature>
<keyword evidence="5 8" id="KW-1133">Transmembrane helix</keyword>
<comment type="subcellular location">
    <subcellularLocation>
        <location evidence="1">Endoplasmic reticulum membrane</location>
        <topology evidence="1">Multi-pass membrane protein</topology>
    </subcellularLocation>
</comment>
<protein>
    <recommendedName>
        <fullName evidence="11">INSIG-domain-containing protein</fullName>
    </recommendedName>
</protein>
<dbReference type="GO" id="GO:0016126">
    <property type="term" value="P:sterol biosynthetic process"/>
    <property type="evidence" value="ECO:0007669"/>
    <property type="project" value="TreeGrafter"/>
</dbReference>
<evidence type="ECO:0000313" key="9">
    <source>
        <dbReference type="EMBL" id="ORY48700.1"/>
    </source>
</evidence>
<organism evidence="9 10">
    <name type="scientific">Rhizoclosmatium globosum</name>
    <dbReference type="NCBI Taxonomy" id="329046"/>
    <lineage>
        <taxon>Eukaryota</taxon>
        <taxon>Fungi</taxon>
        <taxon>Fungi incertae sedis</taxon>
        <taxon>Chytridiomycota</taxon>
        <taxon>Chytridiomycota incertae sedis</taxon>
        <taxon>Chytridiomycetes</taxon>
        <taxon>Chytridiales</taxon>
        <taxon>Chytriomycetaceae</taxon>
        <taxon>Rhizoclosmatium</taxon>
    </lineage>
</organism>
<evidence type="ECO:0000256" key="7">
    <source>
        <dbReference type="SAM" id="MobiDB-lite"/>
    </source>
</evidence>
<dbReference type="InterPro" id="IPR025929">
    <property type="entry name" value="INSIG_fam"/>
</dbReference>
<evidence type="ECO:0000256" key="5">
    <source>
        <dbReference type="ARBA" id="ARBA00022989"/>
    </source>
</evidence>
<sequence>MVSHVKEPSQSLPPRTRSPSSPSCPPSSSSSRKRKSPLNQKPLLHSTILFTLGFSLSLLIDNLHQSHGITSHNALNQSSAATSIPTTTHRPTPNGIPLRFSSHHHPNPPLLSVLKTAPWLPISFGVTGTLVGAVLYPWADSLIHFPLVTHHHAQTHNTPTPSTLLRLLGITLGTLYAIPKIQWPSADHANLAAAFLSMGVWWLFDTTASGLVVSSAVAVVGTCVAVWMCTWGGMFWVLSVLFMGSVLFGVVGRGLRGEAEGRRRNEVEE</sequence>
<dbReference type="Proteomes" id="UP000193642">
    <property type="component" value="Unassembled WGS sequence"/>
</dbReference>
<dbReference type="EMBL" id="MCGO01000011">
    <property type="protein sequence ID" value="ORY48700.1"/>
    <property type="molecule type" value="Genomic_DNA"/>
</dbReference>
<feature type="transmembrane region" description="Helical" evidence="8">
    <location>
        <begin position="119"/>
        <end position="139"/>
    </location>
</feature>
<comment type="caution">
    <text evidence="9">The sequence shown here is derived from an EMBL/GenBank/DDBJ whole genome shotgun (WGS) entry which is preliminary data.</text>
</comment>
<keyword evidence="6 8" id="KW-0472">Membrane</keyword>
<feature type="transmembrane region" description="Helical" evidence="8">
    <location>
        <begin position="211"/>
        <end position="228"/>
    </location>
</feature>
<evidence type="ECO:0000256" key="3">
    <source>
        <dbReference type="ARBA" id="ARBA00022692"/>
    </source>
</evidence>
<evidence type="ECO:0000256" key="4">
    <source>
        <dbReference type="ARBA" id="ARBA00022824"/>
    </source>
</evidence>
<dbReference type="GO" id="GO:0005789">
    <property type="term" value="C:endoplasmic reticulum membrane"/>
    <property type="evidence" value="ECO:0007669"/>
    <property type="project" value="UniProtKB-SubCell"/>
</dbReference>
<comment type="similarity">
    <text evidence="2">Belongs to the INSIG family.</text>
</comment>
<dbReference type="Pfam" id="PF07281">
    <property type="entry name" value="INSIG"/>
    <property type="match status" value="1"/>
</dbReference>
<evidence type="ECO:0000256" key="2">
    <source>
        <dbReference type="ARBA" id="ARBA00007475"/>
    </source>
</evidence>
<feature type="region of interest" description="Disordered" evidence="7">
    <location>
        <begin position="1"/>
        <end position="38"/>
    </location>
</feature>
<dbReference type="PANTHER" id="PTHR15301:SF3">
    <property type="entry name" value="PROTEIN NSG1-RELATED"/>
    <property type="match status" value="1"/>
</dbReference>
<gene>
    <name evidence="9" type="ORF">BCR33DRAFT_714424</name>
</gene>
<dbReference type="PANTHER" id="PTHR15301">
    <property type="entry name" value="INSULIN-INDUCED GENE 1"/>
    <property type="match status" value="1"/>
</dbReference>
<evidence type="ECO:0000313" key="10">
    <source>
        <dbReference type="Proteomes" id="UP000193642"/>
    </source>
</evidence>
<feature type="transmembrane region" description="Helical" evidence="8">
    <location>
        <begin position="42"/>
        <end position="60"/>
    </location>
</feature>
<dbReference type="AlphaFoldDB" id="A0A1Y2CNT8"/>
<reference evidence="9 10" key="1">
    <citation type="submission" date="2016-07" db="EMBL/GenBank/DDBJ databases">
        <title>Pervasive Adenine N6-methylation of Active Genes in Fungi.</title>
        <authorList>
            <consortium name="DOE Joint Genome Institute"/>
            <person name="Mondo S.J."/>
            <person name="Dannebaum R.O."/>
            <person name="Kuo R.C."/>
            <person name="Labutti K."/>
            <person name="Haridas S."/>
            <person name="Kuo A."/>
            <person name="Salamov A."/>
            <person name="Ahrendt S.R."/>
            <person name="Lipzen A."/>
            <person name="Sullivan W."/>
            <person name="Andreopoulos W.B."/>
            <person name="Clum A."/>
            <person name="Lindquist E."/>
            <person name="Daum C."/>
            <person name="Ramamoorthy G.K."/>
            <person name="Gryganskyi A."/>
            <person name="Culley D."/>
            <person name="Magnuson J.K."/>
            <person name="James T.Y."/>
            <person name="O'Malley M.A."/>
            <person name="Stajich J.E."/>
            <person name="Spatafora J.W."/>
            <person name="Visel A."/>
            <person name="Grigoriev I.V."/>
        </authorList>
    </citation>
    <scope>NUCLEOTIDE SEQUENCE [LARGE SCALE GENOMIC DNA]</scope>
    <source>
        <strain evidence="9 10">JEL800</strain>
    </source>
</reference>
<keyword evidence="3 8" id="KW-0812">Transmembrane</keyword>
<keyword evidence="4" id="KW-0256">Endoplasmic reticulum</keyword>